<evidence type="ECO:0008006" key="4">
    <source>
        <dbReference type="Google" id="ProtNLM"/>
    </source>
</evidence>
<dbReference type="AlphaFoldDB" id="A0A4W3JLT4"/>
<accession>A0A4W3JLT4</accession>
<evidence type="ECO:0000313" key="3">
    <source>
        <dbReference type="Proteomes" id="UP000314986"/>
    </source>
</evidence>
<dbReference type="InterPro" id="IPR027417">
    <property type="entry name" value="P-loop_NTPase"/>
</dbReference>
<organism evidence="2 3">
    <name type="scientific">Callorhinchus milii</name>
    <name type="common">Ghost shark</name>
    <dbReference type="NCBI Taxonomy" id="7868"/>
    <lineage>
        <taxon>Eukaryota</taxon>
        <taxon>Metazoa</taxon>
        <taxon>Chordata</taxon>
        <taxon>Craniata</taxon>
        <taxon>Vertebrata</taxon>
        <taxon>Chondrichthyes</taxon>
        <taxon>Holocephali</taxon>
        <taxon>Chimaeriformes</taxon>
        <taxon>Callorhinchidae</taxon>
        <taxon>Callorhinchus</taxon>
    </lineage>
</organism>
<dbReference type="GO" id="GO:0015421">
    <property type="term" value="F:ABC-type oligopeptide transporter activity"/>
    <property type="evidence" value="ECO:0007669"/>
    <property type="project" value="TreeGrafter"/>
</dbReference>
<proteinExistence type="predicted"/>
<sequence length="70" mass="7863">GRTTIKIAHRLSTIRTADIIAAFDKGVIVEQGTHNELMELKGIYYSLVMQQNPSNQNEDGEETNRKSTKT</sequence>
<keyword evidence="3" id="KW-1185">Reference proteome</keyword>
<dbReference type="GO" id="GO:0090374">
    <property type="term" value="P:oligopeptide export from mitochondrion"/>
    <property type="evidence" value="ECO:0007669"/>
    <property type="project" value="TreeGrafter"/>
</dbReference>
<dbReference type="InterPro" id="IPR039421">
    <property type="entry name" value="Type_1_exporter"/>
</dbReference>
<evidence type="ECO:0000256" key="1">
    <source>
        <dbReference type="SAM" id="MobiDB-lite"/>
    </source>
</evidence>
<name>A0A4W3JLT4_CALMI</name>
<dbReference type="SUPFAM" id="SSF52540">
    <property type="entry name" value="P-loop containing nucleoside triphosphate hydrolases"/>
    <property type="match status" value="1"/>
</dbReference>
<reference evidence="2" key="5">
    <citation type="submission" date="2025-09" db="UniProtKB">
        <authorList>
            <consortium name="Ensembl"/>
        </authorList>
    </citation>
    <scope>IDENTIFICATION</scope>
</reference>
<protein>
    <recommendedName>
        <fullName evidence="4">ABC transporter domain-containing protein</fullName>
    </recommendedName>
</protein>
<dbReference type="InParanoid" id="A0A4W3JLT4"/>
<dbReference type="GeneTree" id="ENSGT00940000166052"/>
<dbReference type="OMA" id="VHCAVYD"/>
<feature type="region of interest" description="Disordered" evidence="1">
    <location>
        <begin position="51"/>
        <end position="70"/>
    </location>
</feature>
<dbReference type="PANTHER" id="PTHR43394:SF20">
    <property type="entry name" value="ATP BINDING CASSETTE SUBFAMILY B MEMBER 5"/>
    <property type="match status" value="1"/>
</dbReference>
<dbReference type="Gene3D" id="3.40.50.300">
    <property type="entry name" value="P-loop containing nucleotide triphosphate hydrolases"/>
    <property type="match status" value="1"/>
</dbReference>
<reference evidence="3" key="2">
    <citation type="journal article" date="2007" name="PLoS Biol.">
        <title>Survey sequencing and comparative analysis of the elephant shark (Callorhinchus milii) genome.</title>
        <authorList>
            <person name="Venkatesh B."/>
            <person name="Kirkness E.F."/>
            <person name="Loh Y.H."/>
            <person name="Halpern A.L."/>
            <person name="Lee A.P."/>
            <person name="Johnson J."/>
            <person name="Dandona N."/>
            <person name="Viswanathan L.D."/>
            <person name="Tay A."/>
            <person name="Venter J.C."/>
            <person name="Strausberg R.L."/>
            <person name="Brenner S."/>
        </authorList>
    </citation>
    <scope>NUCLEOTIDE SEQUENCE [LARGE SCALE GENOMIC DNA]</scope>
</reference>
<dbReference type="Ensembl" id="ENSCMIT00000044210.1">
    <property type="protein sequence ID" value="ENSCMIP00000043587.1"/>
    <property type="gene ID" value="ENSCMIG00000018074.1"/>
</dbReference>
<evidence type="ECO:0000313" key="2">
    <source>
        <dbReference type="Ensembl" id="ENSCMIP00000043587.1"/>
    </source>
</evidence>
<dbReference type="STRING" id="7868.ENSCMIP00000043587"/>
<dbReference type="Proteomes" id="UP000314986">
    <property type="component" value="Unassembled WGS sequence"/>
</dbReference>
<dbReference type="PANTHER" id="PTHR43394">
    <property type="entry name" value="ATP-DEPENDENT PERMEASE MDL1, MITOCHONDRIAL"/>
    <property type="match status" value="1"/>
</dbReference>
<reference evidence="3" key="1">
    <citation type="journal article" date="2006" name="Science">
        <title>Ancient noncoding elements conserved in the human genome.</title>
        <authorList>
            <person name="Venkatesh B."/>
            <person name="Kirkness E.F."/>
            <person name="Loh Y.H."/>
            <person name="Halpern A.L."/>
            <person name="Lee A.P."/>
            <person name="Johnson J."/>
            <person name="Dandona N."/>
            <person name="Viswanathan L.D."/>
            <person name="Tay A."/>
            <person name="Venter J.C."/>
            <person name="Strausberg R.L."/>
            <person name="Brenner S."/>
        </authorList>
    </citation>
    <scope>NUCLEOTIDE SEQUENCE [LARGE SCALE GENOMIC DNA]</scope>
</reference>
<reference evidence="2" key="4">
    <citation type="submission" date="2025-08" db="UniProtKB">
        <authorList>
            <consortium name="Ensembl"/>
        </authorList>
    </citation>
    <scope>IDENTIFICATION</scope>
</reference>
<dbReference type="GO" id="GO:0005743">
    <property type="term" value="C:mitochondrial inner membrane"/>
    <property type="evidence" value="ECO:0007669"/>
    <property type="project" value="TreeGrafter"/>
</dbReference>
<reference evidence="3" key="3">
    <citation type="journal article" date="2014" name="Nature">
        <title>Elephant shark genome provides unique insights into gnathostome evolution.</title>
        <authorList>
            <consortium name="International Elephant Shark Genome Sequencing Consortium"/>
            <person name="Venkatesh B."/>
            <person name="Lee A.P."/>
            <person name="Ravi V."/>
            <person name="Maurya A.K."/>
            <person name="Lian M.M."/>
            <person name="Swann J.B."/>
            <person name="Ohta Y."/>
            <person name="Flajnik M.F."/>
            <person name="Sutoh Y."/>
            <person name="Kasahara M."/>
            <person name="Hoon S."/>
            <person name="Gangu V."/>
            <person name="Roy S.W."/>
            <person name="Irimia M."/>
            <person name="Korzh V."/>
            <person name="Kondrychyn I."/>
            <person name="Lim Z.W."/>
            <person name="Tay B.H."/>
            <person name="Tohari S."/>
            <person name="Kong K.W."/>
            <person name="Ho S."/>
            <person name="Lorente-Galdos B."/>
            <person name="Quilez J."/>
            <person name="Marques-Bonet T."/>
            <person name="Raney B.J."/>
            <person name="Ingham P.W."/>
            <person name="Tay A."/>
            <person name="Hillier L.W."/>
            <person name="Minx P."/>
            <person name="Boehm T."/>
            <person name="Wilson R.K."/>
            <person name="Brenner S."/>
            <person name="Warren W.C."/>
        </authorList>
    </citation>
    <scope>NUCLEOTIDE SEQUENCE [LARGE SCALE GENOMIC DNA]</scope>
</reference>